<feature type="region of interest" description="Disordered" evidence="1">
    <location>
        <begin position="89"/>
        <end position="121"/>
    </location>
</feature>
<proteinExistence type="predicted"/>
<organism evidence="2 3">
    <name type="scientific">Characodon lateralis</name>
    <dbReference type="NCBI Taxonomy" id="208331"/>
    <lineage>
        <taxon>Eukaryota</taxon>
        <taxon>Metazoa</taxon>
        <taxon>Chordata</taxon>
        <taxon>Craniata</taxon>
        <taxon>Vertebrata</taxon>
        <taxon>Euteleostomi</taxon>
        <taxon>Actinopterygii</taxon>
        <taxon>Neopterygii</taxon>
        <taxon>Teleostei</taxon>
        <taxon>Neoteleostei</taxon>
        <taxon>Acanthomorphata</taxon>
        <taxon>Ovalentaria</taxon>
        <taxon>Atherinomorphae</taxon>
        <taxon>Cyprinodontiformes</taxon>
        <taxon>Goodeidae</taxon>
        <taxon>Characodon</taxon>
    </lineage>
</organism>
<evidence type="ECO:0000256" key="1">
    <source>
        <dbReference type="SAM" id="MobiDB-lite"/>
    </source>
</evidence>
<keyword evidence="3" id="KW-1185">Reference proteome</keyword>
<accession>A0ABU7EJE6</accession>
<evidence type="ECO:0000313" key="3">
    <source>
        <dbReference type="Proteomes" id="UP001352852"/>
    </source>
</evidence>
<protein>
    <submittedName>
        <fullName evidence="2">Uncharacterized protein</fullName>
    </submittedName>
</protein>
<dbReference type="Proteomes" id="UP001352852">
    <property type="component" value="Unassembled WGS sequence"/>
</dbReference>
<gene>
    <name evidence="2" type="ORF">CHARACLAT_013505</name>
</gene>
<evidence type="ECO:0000313" key="2">
    <source>
        <dbReference type="EMBL" id="MED6287156.1"/>
    </source>
</evidence>
<reference evidence="2 3" key="1">
    <citation type="submission" date="2021-06" db="EMBL/GenBank/DDBJ databases">
        <authorList>
            <person name="Palmer J.M."/>
        </authorList>
    </citation>
    <scope>NUCLEOTIDE SEQUENCE [LARGE SCALE GENOMIC DNA]</scope>
    <source>
        <strain evidence="2 3">CL_MEX2019</strain>
        <tissue evidence="2">Muscle</tissue>
    </source>
</reference>
<name>A0ABU7EJE6_9TELE</name>
<dbReference type="EMBL" id="JAHUTJ010058356">
    <property type="protein sequence ID" value="MED6287156.1"/>
    <property type="molecule type" value="Genomic_DNA"/>
</dbReference>
<feature type="compositionally biased region" description="Basic residues" evidence="1">
    <location>
        <begin position="111"/>
        <end position="121"/>
    </location>
</feature>
<comment type="caution">
    <text evidence="2">The sequence shown here is derived from an EMBL/GenBank/DDBJ whole genome shotgun (WGS) entry which is preliminary data.</text>
</comment>
<sequence length="121" mass="13732">MPSSSRINYTAESKALGADSSVLRLICNTSSAAALYGVAWIIFHCLSSELGMMIPADFRKKILRVFHDQNEFCSGVLRCSLMGRVCHQPDNSRILPRSKRREPYSDNQAHPLRHFPPKYTY</sequence>